<name>A0A1Z5HQK1_9FIRM</name>
<evidence type="ECO:0000259" key="1">
    <source>
        <dbReference type="Pfam" id="PF00534"/>
    </source>
</evidence>
<accession>A0A1Z5HQK1</accession>
<dbReference type="SUPFAM" id="SSF53756">
    <property type="entry name" value="UDP-Glycosyltransferase/glycogen phosphorylase"/>
    <property type="match status" value="1"/>
</dbReference>
<dbReference type="OrthoDB" id="9795068at2"/>
<dbReference type="RefSeq" id="WP_088553107.1">
    <property type="nucleotide sequence ID" value="NZ_BDGJ01000020.1"/>
</dbReference>
<evidence type="ECO:0000259" key="2">
    <source>
        <dbReference type="Pfam" id="PF13439"/>
    </source>
</evidence>
<dbReference type="CDD" id="cd03801">
    <property type="entry name" value="GT4_PimA-like"/>
    <property type="match status" value="1"/>
</dbReference>
<keyword evidence="3" id="KW-0808">Transferase</keyword>
<dbReference type="AlphaFoldDB" id="A0A1Z5HQK1"/>
<sequence>MRVLMLTWEYPPKSVGGLARHVEDLAAAIPQDQWEVHVLTCGEPHLPTSEEINGVYIHRAVPYQLSTPDFITWSLQFNITLLEYAINLLQAKEFDLIHAHDWLVAYVARALKHAYRLPLVATIHATEAGRNHGLHNDVQRFISSVEWWLTYEAWKVIVCSQHMKQEVHHLFQLPLDKIEVIPNGVNPERFKMVTPVPGFRERYARPEEKIVFFVGRLVREKGVQVLLEAVPRVLRSFPQTKFVIAGTGPMEAHLKYTAGALGIEHKVYFAGYIDDETRNRLYDVASIAVFPSLYEPFGIVALEGMAAGTPVVVSDTGGLSEIVEHEVNGLKALPGNADSLADQVLRLLHDENLAARLKSRALQQVKTVYNWQRIAEATAKVYREVRQAYERNWWPHESRPLNRLINHAMRLFNPRWLHQNSDRHQYARYTLVDQRVASIHQYQGRRDW</sequence>
<dbReference type="Pfam" id="PF13439">
    <property type="entry name" value="Glyco_transf_4"/>
    <property type="match status" value="1"/>
</dbReference>
<dbReference type="InterPro" id="IPR028098">
    <property type="entry name" value="Glyco_trans_4-like_N"/>
</dbReference>
<dbReference type="Pfam" id="PF00534">
    <property type="entry name" value="Glycos_transf_1"/>
    <property type="match status" value="1"/>
</dbReference>
<comment type="caution">
    <text evidence="3">The sequence shown here is derived from an EMBL/GenBank/DDBJ whole genome shotgun (WGS) entry which is preliminary data.</text>
</comment>
<dbReference type="PANTHER" id="PTHR45947:SF3">
    <property type="entry name" value="SULFOQUINOVOSYL TRANSFERASE SQD2"/>
    <property type="match status" value="1"/>
</dbReference>
<keyword evidence="4" id="KW-1185">Reference proteome</keyword>
<gene>
    <name evidence="3" type="ORF">KKC1_07520</name>
</gene>
<dbReference type="InterPro" id="IPR050194">
    <property type="entry name" value="Glycosyltransferase_grp1"/>
</dbReference>
<protein>
    <submittedName>
        <fullName evidence="3">Group 1 glycosyl transferase</fullName>
    </submittedName>
</protein>
<evidence type="ECO:0000313" key="4">
    <source>
        <dbReference type="Proteomes" id="UP000197032"/>
    </source>
</evidence>
<reference evidence="4" key="1">
    <citation type="journal article" date="2017" name="Appl. Environ. Microbiol.">
        <title>Genomic analysis of Calderihabitans maritimus KKC1, a thermophilic hydrogenogenic carboxydotrophic bacterium isolated from marine sediment.</title>
        <authorList>
            <person name="Omae K."/>
            <person name="Yoneda Y."/>
            <person name="Fukuyama Y."/>
            <person name="Yoshida T."/>
            <person name="Sako Y."/>
        </authorList>
    </citation>
    <scope>NUCLEOTIDE SEQUENCE [LARGE SCALE GENOMIC DNA]</scope>
    <source>
        <strain evidence="4">KKC1</strain>
    </source>
</reference>
<feature type="domain" description="Glycosyltransferase subfamily 4-like N-terminal" evidence="2">
    <location>
        <begin position="15"/>
        <end position="189"/>
    </location>
</feature>
<dbReference type="Gene3D" id="3.40.50.2000">
    <property type="entry name" value="Glycogen Phosphorylase B"/>
    <property type="match status" value="2"/>
</dbReference>
<dbReference type="InterPro" id="IPR001296">
    <property type="entry name" value="Glyco_trans_1"/>
</dbReference>
<proteinExistence type="predicted"/>
<dbReference type="GO" id="GO:0016758">
    <property type="term" value="F:hexosyltransferase activity"/>
    <property type="evidence" value="ECO:0007669"/>
    <property type="project" value="TreeGrafter"/>
</dbReference>
<dbReference type="Proteomes" id="UP000197032">
    <property type="component" value="Unassembled WGS sequence"/>
</dbReference>
<feature type="domain" description="Glycosyl transferase family 1" evidence="1">
    <location>
        <begin position="205"/>
        <end position="362"/>
    </location>
</feature>
<dbReference type="PANTHER" id="PTHR45947">
    <property type="entry name" value="SULFOQUINOVOSYL TRANSFERASE SQD2"/>
    <property type="match status" value="1"/>
</dbReference>
<dbReference type="EMBL" id="BDGJ01000020">
    <property type="protein sequence ID" value="GAW91591.1"/>
    <property type="molecule type" value="Genomic_DNA"/>
</dbReference>
<organism evidence="3 4">
    <name type="scientific">Calderihabitans maritimus</name>
    <dbReference type="NCBI Taxonomy" id="1246530"/>
    <lineage>
        <taxon>Bacteria</taxon>
        <taxon>Bacillati</taxon>
        <taxon>Bacillota</taxon>
        <taxon>Clostridia</taxon>
        <taxon>Neomoorellales</taxon>
        <taxon>Calderihabitantaceae</taxon>
        <taxon>Calderihabitans</taxon>
    </lineage>
</organism>
<evidence type="ECO:0000313" key="3">
    <source>
        <dbReference type="EMBL" id="GAW91591.1"/>
    </source>
</evidence>